<keyword evidence="3" id="KW-1185">Reference proteome</keyword>
<gene>
    <name evidence="2" type="ORF">L5515_018737</name>
</gene>
<feature type="transmembrane region" description="Helical" evidence="1">
    <location>
        <begin position="12"/>
        <end position="33"/>
    </location>
</feature>
<organism evidence="2 3">
    <name type="scientific">Caenorhabditis briggsae</name>
    <dbReference type="NCBI Taxonomy" id="6238"/>
    <lineage>
        <taxon>Eukaryota</taxon>
        <taxon>Metazoa</taxon>
        <taxon>Ecdysozoa</taxon>
        <taxon>Nematoda</taxon>
        <taxon>Chromadorea</taxon>
        <taxon>Rhabditida</taxon>
        <taxon>Rhabditina</taxon>
        <taxon>Rhabditomorpha</taxon>
        <taxon>Rhabditoidea</taxon>
        <taxon>Rhabditidae</taxon>
        <taxon>Peloderinae</taxon>
        <taxon>Caenorhabditis</taxon>
    </lineage>
</organism>
<dbReference type="EMBL" id="CP092625">
    <property type="protein sequence ID" value="UMM43138.1"/>
    <property type="molecule type" value="Genomic_DNA"/>
</dbReference>
<dbReference type="AlphaFoldDB" id="A0AAE9FGJ5"/>
<sequence length="133" mass="14959">MPLSETAEHLLLTTIIYDHAFVIGIIFTTIQVFKKTTLFNVRVSNCINHRTLESSRFGIDGQRDTHMLPKTNLIQYLAAYQQQLLARSGIILPPVMLPNSSPVPPLISSSRSKGYEIPPTFPKPVEVISDRQK</sequence>
<name>A0AAE9FGJ5_CAEBR</name>
<reference evidence="2 3" key="1">
    <citation type="submission" date="2022-04" db="EMBL/GenBank/DDBJ databases">
        <title>Chromosome-level reference genomes for two strains of Caenorhabditis briggsae: an improved platform for comparative genomics.</title>
        <authorList>
            <person name="Stevens L."/>
            <person name="Andersen E."/>
        </authorList>
    </citation>
    <scope>NUCLEOTIDE SEQUENCE [LARGE SCALE GENOMIC DNA]</scope>
    <source>
        <strain evidence="2">VX34</strain>
        <tissue evidence="2">Whole-organism</tissue>
    </source>
</reference>
<keyword evidence="1" id="KW-0472">Membrane</keyword>
<protein>
    <submittedName>
        <fullName evidence="2">Uncharacterized protein</fullName>
    </submittedName>
</protein>
<evidence type="ECO:0000256" key="1">
    <source>
        <dbReference type="SAM" id="Phobius"/>
    </source>
</evidence>
<proteinExistence type="predicted"/>
<keyword evidence="1" id="KW-0812">Transmembrane</keyword>
<keyword evidence="1" id="KW-1133">Transmembrane helix</keyword>
<evidence type="ECO:0000313" key="3">
    <source>
        <dbReference type="Proteomes" id="UP000829354"/>
    </source>
</evidence>
<accession>A0AAE9FGJ5</accession>
<dbReference type="Proteomes" id="UP000829354">
    <property type="component" value="Chromosome X"/>
</dbReference>
<evidence type="ECO:0000313" key="2">
    <source>
        <dbReference type="EMBL" id="UMM43138.1"/>
    </source>
</evidence>